<feature type="transmembrane region" description="Helical" evidence="6">
    <location>
        <begin position="33"/>
        <end position="54"/>
    </location>
</feature>
<evidence type="ECO:0000313" key="7">
    <source>
        <dbReference type="EMBL" id="WLV24099.1"/>
    </source>
</evidence>
<evidence type="ECO:0000256" key="4">
    <source>
        <dbReference type="ARBA" id="ARBA00022989"/>
    </source>
</evidence>
<keyword evidence="4 6" id="KW-1133">Transmembrane helix</keyword>
<accession>A0ABY9KT70</accession>
<keyword evidence="8" id="KW-1185">Reference proteome</keyword>
<organism evidence="7 8">
    <name type="scientific">Aciduricibacillus chroicocephali</name>
    <dbReference type="NCBI Taxonomy" id="3054939"/>
    <lineage>
        <taxon>Bacteria</taxon>
        <taxon>Bacillati</taxon>
        <taxon>Bacillota</taxon>
        <taxon>Bacilli</taxon>
        <taxon>Bacillales</taxon>
        <taxon>Bacillaceae</taxon>
        <taxon>Aciduricibacillus</taxon>
    </lineage>
</organism>
<evidence type="ECO:0000256" key="1">
    <source>
        <dbReference type="ARBA" id="ARBA00004651"/>
    </source>
</evidence>
<evidence type="ECO:0000313" key="8">
    <source>
        <dbReference type="Proteomes" id="UP001180087"/>
    </source>
</evidence>
<feature type="transmembrane region" description="Helical" evidence="6">
    <location>
        <begin position="60"/>
        <end position="79"/>
    </location>
</feature>
<feature type="transmembrane region" description="Helical" evidence="6">
    <location>
        <begin position="91"/>
        <end position="111"/>
    </location>
</feature>
<dbReference type="RefSeq" id="WP_348026787.1">
    <property type="nucleotide sequence ID" value="NZ_CP129113.1"/>
</dbReference>
<sequence>MLTFVTGILSIIGTIFIYMLARKISQKYPGPFTIPVLIGTVMIIALLFVLRIPYDVYAQGANWINHLLGPAVVALAYPLYKQWDMLKRNIVPILSGVVVGAISGVASGLILTKLAHIDQKIALSLTPKNVTTPVAMDIAHTIGGVPALAAVFVMFAGIGGAVMSPYLFKLARIRHFLGKGIGIGCASHAIGIAMAMEHSEEEGAAGTVAMGLSSIVVSIITQPLIWLIY</sequence>
<evidence type="ECO:0000256" key="2">
    <source>
        <dbReference type="ARBA" id="ARBA00022475"/>
    </source>
</evidence>
<keyword evidence="5 6" id="KW-0472">Membrane</keyword>
<keyword evidence="3 6" id="KW-0812">Transmembrane</keyword>
<feature type="transmembrane region" description="Helical" evidence="6">
    <location>
        <begin position="138"/>
        <end position="164"/>
    </location>
</feature>
<reference evidence="7" key="1">
    <citation type="submission" date="2023-06" db="EMBL/GenBank/DDBJ databases">
        <title>A Treasure from Seagulls: Isolation and Description of Aciduricobacillus qingdaonensis gen. nov., sp. nov., a Rare Obligately Uric Acid-utilizing Member in the Family Bacillaceae.</title>
        <authorList>
            <person name="Liu W."/>
            <person name="Wang B."/>
        </authorList>
    </citation>
    <scope>NUCLEOTIDE SEQUENCE</scope>
    <source>
        <strain evidence="7">44XB</strain>
    </source>
</reference>
<dbReference type="Pfam" id="PF04172">
    <property type="entry name" value="LrgB"/>
    <property type="match status" value="1"/>
</dbReference>
<evidence type="ECO:0000256" key="3">
    <source>
        <dbReference type="ARBA" id="ARBA00022692"/>
    </source>
</evidence>
<name>A0ABY9KT70_9BACI</name>
<gene>
    <name evidence="7" type="ORF">QR721_10685</name>
</gene>
<evidence type="ECO:0000256" key="5">
    <source>
        <dbReference type="ARBA" id="ARBA00023136"/>
    </source>
</evidence>
<evidence type="ECO:0000256" key="6">
    <source>
        <dbReference type="SAM" id="Phobius"/>
    </source>
</evidence>
<comment type="subcellular location">
    <subcellularLocation>
        <location evidence="1">Cell membrane</location>
        <topology evidence="1">Multi-pass membrane protein</topology>
    </subcellularLocation>
</comment>
<dbReference type="PANTHER" id="PTHR30249:SF17">
    <property type="entry name" value="HOLIN-LIKE PROTEIN CIDB"/>
    <property type="match status" value="1"/>
</dbReference>
<dbReference type="Proteomes" id="UP001180087">
    <property type="component" value="Chromosome"/>
</dbReference>
<dbReference type="InterPro" id="IPR007300">
    <property type="entry name" value="CidB/LrgB"/>
</dbReference>
<feature type="transmembrane region" description="Helical" evidence="6">
    <location>
        <begin position="176"/>
        <end position="196"/>
    </location>
</feature>
<dbReference type="PANTHER" id="PTHR30249">
    <property type="entry name" value="PUTATIVE SEROTONIN TRANSPORTER"/>
    <property type="match status" value="1"/>
</dbReference>
<protein>
    <submittedName>
        <fullName evidence="7">LrgB family protein</fullName>
    </submittedName>
</protein>
<feature type="transmembrane region" description="Helical" evidence="6">
    <location>
        <begin position="6"/>
        <end position="21"/>
    </location>
</feature>
<feature type="transmembrane region" description="Helical" evidence="6">
    <location>
        <begin position="208"/>
        <end position="228"/>
    </location>
</feature>
<dbReference type="EMBL" id="CP129113">
    <property type="protein sequence ID" value="WLV24099.1"/>
    <property type="molecule type" value="Genomic_DNA"/>
</dbReference>
<proteinExistence type="predicted"/>
<keyword evidence="2" id="KW-1003">Cell membrane</keyword>